<dbReference type="InterPro" id="IPR001602">
    <property type="entry name" value="UPF0047_YjbQ-like"/>
</dbReference>
<dbReference type="NCBIfam" id="TIGR00149">
    <property type="entry name" value="TIGR00149_YjbQ"/>
    <property type="match status" value="1"/>
</dbReference>
<dbReference type="EMBL" id="CP029551">
    <property type="protein sequence ID" value="AWN35431.1"/>
    <property type="molecule type" value="Genomic_DNA"/>
</dbReference>
<evidence type="ECO:0000313" key="2">
    <source>
        <dbReference type="EMBL" id="AWN35431.1"/>
    </source>
</evidence>
<dbReference type="KEGG" id="meti:DK427_06560"/>
<evidence type="ECO:0000313" key="3">
    <source>
        <dbReference type="Proteomes" id="UP000246058"/>
    </source>
</evidence>
<dbReference type="PANTHER" id="PTHR30615:SF8">
    <property type="entry name" value="UPF0047 PROTEIN C4A8.02C"/>
    <property type="match status" value="1"/>
</dbReference>
<dbReference type="Gene3D" id="2.60.120.460">
    <property type="entry name" value="YjbQ-like"/>
    <property type="match status" value="1"/>
</dbReference>
<accession>A0A2U8VPS1</accession>
<name>A0A2U8VPS1_9HYPH</name>
<protein>
    <submittedName>
        <fullName evidence="2">Secondary thiamine-phosphate synthase enzyme</fullName>
    </submittedName>
</protein>
<dbReference type="SUPFAM" id="SSF111038">
    <property type="entry name" value="YjbQ-like"/>
    <property type="match status" value="1"/>
</dbReference>
<dbReference type="Proteomes" id="UP000246058">
    <property type="component" value="Chromosome"/>
</dbReference>
<evidence type="ECO:0000256" key="1">
    <source>
        <dbReference type="ARBA" id="ARBA00005534"/>
    </source>
</evidence>
<organism evidence="2 3">
    <name type="scientific">Methylobacterium radiodurans</name>
    <dbReference type="NCBI Taxonomy" id="2202828"/>
    <lineage>
        <taxon>Bacteria</taxon>
        <taxon>Pseudomonadati</taxon>
        <taxon>Pseudomonadota</taxon>
        <taxon>Alphaproteobacteria</taxon>
        <taxon>Hyphomicrobiales</taxon>
        <taxon>Methylobacteriaceae</taxon>
        <taxon>Methylobacterium</taxon>
    </lineage>
</organism>
<reference evidence="2 3" key="1">
    <citation type="submission" date="2018-05" db="EMBL/GenBank/DDBJ databases">
        <title>Complete Genome Sequence of Methylobacterium sp. 17Sr1-43.</title>
        <authorList>
            <person name="Srinivasan S."/>
        </authorList>
    </citation>
    <scope>NUCLEOTIDE SEQUENCE [LARGE SCALE GENOMIC DNA]</scope>
    <source>
        <strain evidence="2 3">17Sr1-43</strain>
    </source>
</reference>
<keyword evidence="3" id="KW-1185">Reference proteome</keyword>
<dbReference type="PROSITE" id="PS01314">
    <property type="entry name" value="UPF0047"/>
    <property type="match status" value="1"/>
</dbReference>
<dbReference type="PANTHER" id="PTHR30615">
    <property type="entry name" value="UNCHARACTERIZED PROTEIN YJBQ-RELATED"/>
    <property type="match status" value="1"/>
</dbReference>
<comment type="similarity">
    <text evidence="1">Belongs to the UPF0047 family.</text>
</comment>
<dbReference type="RefSeq" id="WP_109950552.1">
    <property type="nucleotide sequence ID" value="NZ_CP029551.1"/>
</dbReference>
<dbReference type="AlphaFoldDB" id="A0A2U8VPS1"/>
<dbReference type="InterPro" id="IPR035917">
    <property type="entry name" value="YjbQ-like_sf"/>
</dbReference>
<dbReference type="Pfam" id="PF01894">
    <property type="entry name" value="YjbQ"/>
    <property type="match status" value="1"/>
</dbReference>
<sequence>MRQGRIGGIEDFSAGEVRRQASARLTIATQGQGFTDVTEAVAAFVRQSGIRDGLVCVFCRHTSASLTIQENADPDVQTDLLSALDNLAPRGAGYVHGAEKPNALQSRTRYTHTAEGPDDMPAHIRTMLTDSSLSIPVSGGRLALGTWQGIYLIEHRDRPHRREIVLHVIGA</sequence>
<dbReference type="OrthoDB" id="9801725at2"/>
<dbReference type="PIRSF" id="PIRSF004681">
    <property type="entry name" value="UCP004681"/>
    <property type="match status" value="1"/>
</dbReference>
<gene>
    <name evidence="2" type="ORF">DK427_06560</name>
</gene>
<proteinExistence type="inferred from homology"/>